<dbReference type="PANTHER" id="PTHR43537:SF5">
    <property type="entry name" value="UXU OPERON TRANSCRIPTIONAL REGULATOR"/>
    <property type="match status" value="1"/>
</dbReference>
<dbReference type="SUPFAM" id="SSF48008">
    <property type="entry name" value="GntR ligand-binding domain-like"/>
    <property type="match status" value="1"/>
</dbReference>
<evidence type="ECO:0000313" key="5">
    <source>
        <dbReference type="EMBL" id="MCS2609646.1"/>
    </source>
</evidence>
<dbReference type="RefSeq" id="WP_259036153.1">
    <property type="nucleotide sequence ID" value="NZ_JAJISC010000004.1"/>
</dbReference>
<dbReference type="PROSITE" id="PS50949">
    <property type="entry name" value="HTH_GNTR"/>
    <property type="match status" value="1"/>
</dbReference>
<evidence type="ECO:0000256" key="1">
    <source>
        <dbReference type="ARBA" id="ARBA00023015"/>
    </source>
</evidence>
<dbReference type="Pfam" id="PF07729">
    <property type="entry name" value="FCD"/>
    <property type="match status" value="1"/>
</dbReference>
<keyword evidence="6" id="KW-1185">Reference proteome</keyword>
<sequence>MSRNAFNKDEHMVATRKVSLNERAFDTLRSDIIACQLEPGATISEAWLAEHYAFGKAAIRHALARLTQQGLTINQGRMGYSVTPITIKSIRDSYHARYLVEPELCRMAASRLDAETLAALRECCAATFDRHNSAEMIAYSHANHRFHCLIAQLAGNQRLARLIEELSDDHMRIAYVSMVYGQSEKQWSDDHTHITDALEAGQGERAAQLMAEHLVQGEKAIMRAVLELPELLETSLHSA</sequence>
<dbReference type="SUPFAM" id="SSF46785">
    <property type="entry name" value="Winged helix' DNA-binding domain"/>
    <property type="match status" value="1"/>
</dbReference>
<proteinExistence type="predicted"/>
<protein>
    <submittedName>
        <fullName evidence="5">GntR family transcriptional regulator</fullName>
    </submittedName>
</protein>
<dbReference type="Pfam" id="PF00392">
    <property type="entry name" value="GntR"/>
    <property type="match status" value="1"/>
</dbReference>
<dbReference type="InterPro" id="IPR036390">
    <property type="entry name" value="WH_DNA-bd_sf"/>
</dbReference>
<evidence type="ECO:0000256" key="2">
    <source>
        <dbReference type="ARBA" id="ARBA00023125"/>
    </source>
</evidence>
<keyword evidence="2" id="KW-0238">DNA-binding</keyword>
<dbReference type="Proteomes" id="UP001165542">
    <property type="component" value="Unassembled WGS sequence"/>
</dbReference>
<reference evidence="5" key="1">
    <citation type="submission" date="2021-11" db="EMBL/GenBank/DDBJ databases">
        <title>Halomonas sp., isolated from a coastal aquaculture zone in Dongshan Bay.</title>
        <authorList>
            <person name="Lin W."/>
        </authorList>
    </citation>
    <scope>NUCLEOTIDE SEQUENCE</scope>
    <source>
        <strain evidence="5">Yzlin-01</strain>
    </source>
</reference>
<name>A0ABT2EDH9_9GAMM</name>
<keyword evidence="3" id="KW-0804">Transcription</keyword>
<keyword evidence="1" id="KW-0805">Transcription regulation</keyword>
<dbReference type="PANTHER" id="PTHR43537">
    <property type="entry name" value="TRANSCRIPTIONAL REGULATOR, GNTR FAMILY"/>
    <property type="match status" value="1"/>
</dbReference>
<dbReference type="EMBL" id="JAJISC010000004">
    <property type="protein sequence ID" value="MCS2609646.1"/>
    <property type="molecule type" value="Genomic_DNA"/>
</dbReference>
<dbReference type="InterPro" id="IPR008920">
    <property type="entry name" value="TF_FadR/GntR_C"/>
</dbReference>
<feature type="domain" description="HTH gntR-type" evidence="4">
    <location>
        <begin position="18"/>
        <end position="85"/>
    </location>
</feature>
<dbReference type="InterPro" id="IPR011711">
    <property type="entry name" value="GntR_C"/>
</dbReference>
<dbReference type="InterPro" id="IPR000524">
    <property type="entry name" value="Tscrpt_reg_HTH_GntR"/>
</dbReference>
<evidence type="ECO:0000259" key="4">
    <source>
        <dbReference type="PROSITE" id="PS50949"/>
    </source>
</evidence>
<accession>A0ABT2EDH9</accession>
<organism evidence="5 6">
    <name type="scientific">Halomonas dongshanensis</name>
    <dbReference type="NCBI Taxonomy" id="2890835"/>
    <lineage>
        <taxon>Bacteria</taxon>
        <taxon>Pseudomonadati</taxon>
        <taxon>Pseudomonadota</taxon>
        <taxon>Gammaproteobacteria</taxon>
        <taxon>Oceanospirillales</taxon>
        <taxon>Halomonadaceae</taxon>
        <taxon>Halomonas</taxon>
    </lineage>
</organism>
<evidence type="ECO:0000313" key="6">
    <source>
        <dbReference type="Proteomes" id="UP001165542"/>
    </source>
</evidence>
<evidence type="ECO:0000256" key="3">
    <source>
        <dbReference type="ARBA" id="ARBA00023163"/>
    </source>
</evidence>
<dbReference type="InterPro" id="IPR036388">
    <property type="entry name" value="WH-like_DNA-bd_sf"/>
</dbReference>
<gene>
    <name evidence="5" type="ORF">LLY24_09995</name>
</gene>
<dbReference type="SMART" id="SM00345">
    <property type="entry name" value="HTH_GNTR"/>
    <property type="match status" value="1"/>
</dbReference>
<dbReference type="Gene3D" id="1.10.10.10">
    <property type="entry name" value="Winged helix-like DNA-binding domain superfamily/Winged helix DNA-binding domain"/>
    <property type="match status" value="1"/>
</dbReference>
<dbReference type="SMART" id="SM00895">
    <property type="entry name" value="FCD"/>
    <property type="match status" value="1"/>
</dbReference>
<dbReference type="Gene3D" id="1.20.120.530">
    <property type="entry name" value="GntR ligand-binding domain-like"/>
    <property type="match status" value="1"/>
</dbReference>
<comment type="caution">
    <text evidence="5">The sequence shown here is derived from an EMBL/GenBank/DDBJ whole genome shotgun (WGS) entry which is preliminary data.</text>
</comment>